<dbReference type="STRING" id="1121409.SAMN02745124_02170"/>
<protein>
    <recommendedName>
        <fullName evidence="2">HAMP domain-containing protein</fullName>
    </recommendedName>
</protein>
<evidence type="ECO:0000313" key="3">
    <source>
        <dbReference type="EMBL" id="SHH84065.1"/>
    </source>
</evidence>
<feature type="domain" description="HAMP" evidence="2">
    <location>
        <begin position="95"/>
        <end position="147"/>
    </location>
</feature>
<dbReference type="InterPro" id="IPR003660">
    <property type="entry name" value="HAMP_dom"/>
</dbReference>
<organism evidence="3 4">
    <name type="scientific">Desulfofustis glycolicus DSM 9705</name>
    <dbReference type="NCBI Taxonomy" id="1121409"/>
    <lineage>
        <taxon>Bacteria</taxon>
        <taxon>Pseudomonadati</taxon>
        <taxon>Thermodesulfobacteriota</taxon>
        <taxon>Desulfobulbia</taxon>
        <taxon>Desulfobulbales</taxon>
        <taxon>Desulfocapsaceae</taxon>
        <taxon>Desulfofustis</taxon>
    </lineage>
</organism>
<feature type="transmembrane region" description="Helical" evidence="1">
    <location>
        <begin position="73"/>
        <end position="93"/>
    </location>
</feature>
<keyword evidence="1" id="KW-0472">Membrane</keyword>
<evidence type="ECO:0000259" key="2">
    <source>
        <dbReference type="PROSITE" id="PS50885"/>
    </source>
</evidence>
<keyword evidence="1" id="KW-1133">Transmembrane helix</keyword>
<evidence type="ECO:0000256" key="1">
    <source>
        <dbReference type="SAM" id="Phobius"/>
    </source>
</evidence>
<dbReference type="Proteomes" id="UP000184139">
    <property type="component" value="Unassembled WGS sequence"/>
</dbReference>
<feature type="transmembrane region" description="Helical" evidence="1">
    <location>
        <begin position="21"/>
        <end position="44"/>
    </location>
</feature>
<keyword evidence="1" id="KW-0812">Transmembrane</keyword>
<dbReference type="Gene3D" id="6.10.340.10">
    <property type="match status" value="1"/>
</dbReference>
<dbReference type="EMBL" id="FQXS01000011">
    <property type="protein sequence ID" value="SHH84065.1"/>
    <property type="molecule type" value="Genomic_DNA"/>
</dbReference>
<dbReference type="OrthoDB" id="5431364at2"/>
<proteinExistence type="predicted"/>
<dbReference type="GO" id="GO:0016020">
    <property type="term" value="C:membrane"/>
    <property type="evidence" value="ECO:0007669"/>
    <property type="project" value="InterPro"/>
</dbReference>
<dbReference type="AlphaFoldDB" id="A0A1M5W9C4"/>
<dbReference type="RefSeq" id="WP_073375923.1">
    <property type="nucleotide sequence ID" value="NZ_FQXS01000011.1"/>
</dbReference>
<evidence type="ECO:0000313" key="4">
    <source>
        <dbReference type="Proteomes" id="UP000184139"/>
    </source>
</evidence>
<dbReference type="GO" id="GO:0007165">
    <property type="term" value="P:signal transduction"/>
    <property type="evidence" value="ECO:0007669"/>
    <property type="project" value="InterPro"/>
</dbReference>
<reference evidence="3 4" key="1">
    <citation type="submission" date="2016-11" db="EMBL/GenBank/DDBJ databases">
        <authorList>
            <person name="Jaros S."/>
            <person name="Januszkiewicz K."/>
            <person name="Wedrychowicz H."/>
        </authorList>
    </citation>
    <scope>NUCLEOTIDE SEQUENCE [LARGE SCALE GENOMIC DNA]</scope>
    <source>
        <strain evidence="3 4">DSM 9705</strain>
    </source>
</reference>
<gene>
    <name evidence="3" type="ORF">SAMN02745124_02170</name>
</gene>
<sequence>MAAPYHRKLKNFFIKKDFQGRISLAVFLAVVGGCFIFFVLLAFFSRDTLTFSYSDSVIQVGKTPLMLIKNALMANWLFLLIGGTLLIVAAIIATHRIAGPLFRFEKTLGTMIDGDLTVTIHLRGNDEGQDLALRINSFNELLSGKLREIDRSTKAINDLLARCEALDLHRTRPEEAEEILKAIRRHSTKIRAQVDYFTIPHD</sequence>
<dbReference type="PROSITE" id="PS50885">
    <property type="entry name" value="HAMP"/>
    <property type="match status" value="1"/>
</dbReference>
<name>A0A1M5W9C4_9BACT</name>
<dbReference type="PROSITE" id="PS51257">
    <property type="entry name" value="PROKAR_LIPOPROTEIN"/>
    <property type="match status" value="1"/>
</dbReference>
<accession>A0A1M5W9C4</accession>
<keyword evidence="4" id="KW-1185">Reference proteome</keyword>